<keyword evidence="11" id="KW-1208">Phospholipid metabolism</keyword>
<comment type="caution">
    <text evidence="16">The sequence shown here is derived from an EMBL/GenBank/DDBJ whole genome shotgun (WGS) entry which is preliminary data.</text>
</comment>
<evidence type="ECO:0000256" key="9">
    <source>
        <dbReference type="ARBA" id="ARBA00023136"/>
    </source>
</evidence>
<evidence type="ECO:0000256" key="14">
    <source>
        <dbReference type="SAM" id="Phobius"/>
    </source>
</evidence>
<dbReference type="InterPro" id="IPR045252">
    <property type="entry name" value="LPCAT1-like"/>
</dbReference>
<dbReference type="Proteomes" id="UP000626092">
    <property type="component" value="Unassembled WGS sequence"/>
</dbReference>
<dbReference type="GO" id="GO:0016020">
    <property type="term" value="C:membrane"/>
    <property type="evidence" value="ECO:0007669"/>
    <property type="project" value="UniProtKB-SubCell"/>
</dbReference>
<dbReference type="AlphaFoldDB" id="A0A834GT17"/>
<evidence type="ECO:0000256" key="2">
    <source>
        <dbReference type="ARBA" id="ARBA00005189"/>
    </source>
</evidence>
<evidence type="ECO:0000313" key="16">
    <source>
        <dbReference type="EMBL" id="KAF7141759.1"/>
    </source>
</evidence>
<evidence type="ECO:0000313" key="17">
    <source>
        <dbReference type="Proteomes" id="UP000626092"/>
    </source>
</evidence>
<comment type="subcellular location">
    <subcellularLocation>
        <location evidence="1">Membrane</location>
    </subcellularLocation>
</comment>
<name>A0A834GT17_RHOSS</name>
<evidence type="ECO:0000256" key="1">
    <source>
        <dbReference type="ARBA" id="ARBA00004370"/>
    </source>
</evidence>
<evidence type="ECO:0000256" key="13">
    <source>
        <dbReference type="SAM" id="MobiDB-lite"/>
    </source>
</evidence>
<keyword evidence="6 14" id="KW-0812">Transmembrane</keyword>
<feature type="transmembrane region" description="Helical" evidence="14">
    <location>
        <begin position="81"/>
        <end position="108"/>
    </location>
</feature>
<keyword evidence="12" id="KW-0012">Acyltransferase</keyword>
<keyword evidence="9 14" id="KW-0472">Membrane</keyword>
<dbReference type="SUPFAM" id="SSF69593">
    <property type="entry name" value="Glycerol-3-phosphate (1)-acyltransferase"/>
    <property type="match status" value="1"/>
</dbReference>
<dbReference type="GO" id="GO:0008374">
    <property type="term" value="F:O-acyltransferase activity"/>
    <property type="evidence" value="ECO:0007669"/>
    <property type="project" value="InterPro"/>
</dbReference>
<evidence type="ECO:0000256" key="12">
    <source>
        <dbReference type="ARBA" id="ARBA00023315"/>
    </source>
</evidence>
<keyword evidence="8" id="KW-0443">Lipid metabolism</keyword>
<organism evidence="16 17">
    <name type="scientific">Rhododendron simsii</name>
    <name type="common">Sims's rhododendron</name>
    <dbReference type="NCBI Taxonomy" id="118357"/>
    <lineage>
        <taxon>Eukaryota</taxon>
        <taxon>Viridiplantae</taxon>
        <taxon>Streptophyta</taxon>
        <taxon>Embryophyta</taxon>
        <taxon>Tracheophyta</taxon>
        <taxon>Spermatophyta</taxon>
        <taxon>Magnoliopsida</taxon>
        <taxon>eudicotyledons</taxon>
        <taxon>Gunneridae</taxon>
        <taxon>Pentapetalae</taxon>
        <taxon>asterids</taxon>
        <taxon>Ericales</taxon>
        <taxon>Ericaceae</taxon>
        <taxon>Ericoideae</taxon>
        <taxon>Rhodoreae</taxon>
        <taxon>Rhododendron</taxon>
    </lineage>
</organism>
<dbReference type="OrthoDB" id="272512at2759"/>
<dbReference type="GO" id="GO:0071618">
    <property type="term" value="F:lysophosphatidylethanolamine acyltransferase activity"/>
    <property type="evidence" value="ECO:0007669"/>
    <property type="project" value="TreeGrafter"/>
</dbReference>
<evidence type="ECO:0000256" key="4">
    <source>
        <dbReference type="ARBA" id="ARBA00022516"/>
    </source>
</evidence>
<dbReference type="GO" id="GO:0008654">
    <property type="term" value="P:phospholipid biosynthetic process"/>
    <property type="evidence" value="ECO:0007669"/>
    <property type="project" value="UniProtKB-KW"/>
</dbReference>
<evidence type="ECO:0000256" key="5">
    <source>
        <dbReference type="ARBA" id="ARBA00022679"/>
    </source>
</evidence>
<evidence type="ECO:0000256" key="6">
    <source>
        <dbReference type="ARBA" id="ARBA00022692"/>
    </source>
</evidence>
<dbReference type="InterPro" id="IPR002123">
    <property type="entry name" value="Plipid/glycerol_acylTrfase"/>
</dbReference>
<keyword evidence="10" id="KW-0594">Phospholipid biosynthesis</keyword>
<keyword evidence="5" id="KW-0808">Transferase</keyword>
<dbReference type="SMART" id="SM00563">
    <property type="entry name" value="PlsC"/>
    <property type="match status" value="1"/>
</dbReference>
<dbReference type="CDD" id="cd07991">
    <property type="entry name" value="LPLAT_LPCAT1-like"/>
    <property type="match status" value="1"/>
</dbReference>
<feature type="region of interest" description="Disordered" evidence="13">
    <location>
        <begin position="1"/>
        <end position="29"/>
    </location>
</feature>
<feature type="domain" description="Phospholipid/glycerol acyltransferase" evidence="15">
    <location>
        <begin position="221"/>
        <end position="357"/>
    </location>
</feature>
<evidence type="ECO:0000256" key="10">
    <source>
        <dbReference type="ARBA" id="ARBA00023209"/>
    </source>
</evidence>
<keyword evidence="4" id="KW-0444">Lipid biosynthesis</keyword>
<protein>
    <recommendedName>
        <fullName evidence="15">Phospholipid/glycerol acyltransferase domain-containing protein</fullName>
    </recommendedName>
</protein>
<keyword evidence="17" id="KW-1185">Reference proteome</keyword>
<dbReference type="PANTHER" id="PTHR23063:SF54">
    <property type="entry name" value="LYSOPHOSPHOLIPID ACYLTRANSFERASE LPEAT1"/>
    <property type="match status" value="1"/>
</dbReference>
<evidence type="ECO:0000256" key="7">
    <source>
        <dbReference type="ARBA" id="ARBA00022989"/>
    </source>
</evidence>
<comment type="pathway">
    <text evidence="2">Lipid metabolism.</text>
</comment>
<sequence length="452" mass="50454">MESELKDLNPKSHQPDPIDDGSSAKDDRPLLKPDAAAAAAIPPPPVSAATIEELEKKFAAYVRSDVYGTMGRGELPLTEKLLLGIAFFTLLPVRVAVVMTILVVYYLVCRVCTMCLAPNREDGAGQEDYAHMRGWRRAVIVRAGKFFSRAILFVLGFYWINETHQFNNQGEHGSGLLPSCHPTQSTSGLEDEHPVLICALSKPDMNRAECKDISEEPERPGVIVSNHVSYLDILYHMSSSFPSFVAKVLIHLAGLDNLFSYDFACLRTRSVARLPIVGLISKCLGCVYVQRESKSSDFKGVSGIVNERIREAHQDKSAPMMMLFPEGTTTNGDFILPFKTGAFLAKAPVLPVILRYPYERFSPAWDTISGVRHVILLFCQFVNYLEVTWLPVYYPSQQEKDDPKLYADNVRRLMASEGNLTMSDIGLAEKRIYHAALNGNNRLPSVLHRKDE</sequence>
<evidence type="ECO:0000259" key="15">
    <source>
        <dbReference type="SMART" id="SM00563"/>
    </source>
</evidence>
<dbReference type="PANTHER" id="PTHR23063">
    <property type="entry name" value="PHOSPHOLIPID ACYLTRANSFERASE"/>
    <property type="match status" value="1"/>
</dbReference>
<evidence type="ECO:0000256" key="3">
    <source>
        <dbReference type="ARBA" id="ARBA00008655"/>
    </source>
</evidence>
<reference evidence="16" key="1">
    <citation type="submission" date="2019-11" db="EMBL/GenBank/DDBJ databases">
        <authorList>
            <person name="Liu Y."/>
            <person name="Hou J."/>
            <person name="Li T.-Q."/>
            <person name="Guan C.-H."/>
            <person name="Wu X."/>
            <person name="Wu H.-Z."/>
            <person name="Ling F."/>
            <person name="Zhang R."/>
            <person name="Shi X.-G."/>
            <person name="Ren J.-P."/>
            <person name="Chen E.-F."/>
            <person name="Sun J.-M."/>
        </authorList>
    </citation>
    <scope>NUCLEOTIDE SEQUENCE</scope>
    <source>
        <strain evidence="16">Adult_tree_wgs_1</strain>
        <tissue evidence="16">Leaves</tissue>
    </source>
</reference>
<evidence type="ECO:0000256" key="11">
    <source>
        <dbReference type="ARBA" id="ARBA00023264"/>
    </source>
</evidence>
<dbReference type="EMBL" id="WJXA01000006">
    <property type="protein sequence ID" value="KAF7141759.1"/>
    <property type="molecule type" value="Genomic_DNA"/>
</dbReference>
<comment type="similarity">
    <text evidence="3">Belongs to the 1-acyl-sn-glycerol-3-phosphate acyltransferase family.</text>
</comment>
<feature type="transmembrane region" description="Helical" evidence="14">
    <location>
        <begin position="139"/>
        <end position="160"/>
    </location>
</feature>
<dbReference type="Pfam" id="PF01553">
    <property type="entry name" value="Acyltransferase"/>
    <property type="match status" value="1"/>
</dbReference>
<accession>A0A834GT17</accession>
<dbReference type="GO" id="GO:0005783">
    <property type="term" value="C:endoplasmic reticulum"/>
    <property type="evidence" value="ECO:0007669"/>
    <property type="project" value="TreeGrafter"/>
</dbReference>
<evidence type="ECO:0000256" key="8">
    <source>
        <dbReference type="ARBA" id="ARBA00023098"/>
    </source>
</evidence>
<proteinExistence type="inferred from homology"/>
<keyword evidence="7 14" id="KW-1133">Transmembrane helix</keyword>
<gene>
    <name evidence="16" type="ORF">RHSIM_Rhsim06G0035800</name>
</gene>